<dbReference type="Gene3D" id="3.10.20.30">
    <property type="match status" value="1"/>
</dbReference>
<dbReference type="Gene3D" id="3.40.50.300">
    <property type="entry name" value="P-loop containing nucleotide triphosphate hydrolases"/>
    <property type="match status" value="1"/>
</dbReference>
<dbReference type="GO" id="GO:0005525">
    <property type="term" value="F:GTP binding"/>
    <property type="evidence" value="ECO:0007669"/>
    <property type="project" value="InterPro"/>
</dbReference>
<organism evidence="2">
    <name type="scientific">marine sediment metagenome</name>
    <dbReference type="NCBI Taxonomy" id="412755"/>
    <lineage>
        <taxon>unclassified sequences</taxon>
        <taxon>metagenomes</taxon>
        <taxon>ecological metagenomes</taxon>
    </lineage>
</organism>
<dbReference type="InterPro" id="IPR004095">
    <property type="entry name" value="TGS"/>
</dbReference>
<evidence type="ECO:0000313" key="2">
    <source>
        <dbReference type="EMBL" id="GAH81740.1"/>
    </source>
</evidence>
<dbReference type="GO" id="GO:0003924">
    <property type="term" value="F:GTPase activity"/>
    <property type="evidence" value="ECO:0007669"/>
    <property type="project" value="InterPro"/>
</dbReference>
<accession>X1JJR6</accession>
<name>X1JJR6_9ZZZZ</name>
<dbReference type="AlphaFoldDB" id="X1JJR6"/>
<feature type="non-terminal residue" evidence="2">
    <location>
        <position position="1"/>
    </location>
</feature>
<dbReference type="SUPFAM" id="SSF81271">
    <property type="entry name" value="TGS-like"/>
    <property type="match status" value="1"/>
</dbReference>
<feature type="domain" description="TGS" evidence="1">
    <location>
        <begin position="112"/>
        <end position="186"/>
    </location>
</feature>
<dbReference type="PANTHER" id="PTHR43127">
    <property type="entry name" value="DEVELOPMENTALLY-REGULATED GTP-BINDING PROTEIN 2"/>
    <property type="match status" value="1"/>
</dbReference>
<gene>
    <name evidence="2" type="ORF">S03H2_59371</name>
</gene>
<comment type="caution">
    <text evidence="2">The sequence shown here is derived from an EMBL/GenBank/DDBJ whole genome shotgun (WGS) entry which is preliminary data.</text>
</comment>
<dbReference type="InterPro" id="IPR012675">
    <property type="entry name" value="Beta-grasp_dom_sf"/>
</dbReference>
<dbReference type="Pfam" id="PF02824">
    <property type="entry name" value="TGS"/>
    <property type="match status" value="1"/>
</dbReference>
<reference evidence="2" key="1">
    <citation type="journal article" date="2014" name="Front. Microbiol.">
        <title>High frequency of phylogenetically diverse reductive dehalogenase-homologous genes in deep subseafloor sedimentary metagenomes.</title>
        <authorList>
            <person name="Kawai M."/>
            <person name="Futagami T."/>
            <person name="Toyoda A."/>
            <person name="Takaki Y."/>
            <person name="Nishi S."/>
            <person name="Hori S."/>
            <person name="Arai W."/>
            <person name="Tsubouchi T."/>
            <person name="Morono Y."/>
            <person name="Uchiyama I."/>
            <person name="Ito T."/>
            <person name="Fujiyama A."/>
            <person name="Inagaki F."/>
            <person name="Takami H."/>
        </authorList>
    </citation>
    <scope>NUCLEOTIDE SEQUENCE</scope>
    <source>
        <strain evidence="2">Expedition CK06-06</strain>
    </source>
</reference>
<protein>
    <recommendedName>
        <fullName evidence="1">TGS domain-containing protein</fullName>
    </recommendedName>
</protein>
<dbReference type="InterPro" id="IPR045001">
    <property type="entry name" value="DRG"/>
</dbReference>
<dbReference type="InterPro" id="IPR027417">
    <property type="entry name" value="P-loop_NTPase"/>
</dbReference>
<evidence type="ECO:0000259" key="1">
    <source>
        <dbReference type="PROSITE" id="PS51880"/>
    </source>
</evidence>
<dbReference type="EMBL" id="BARU01038174">
    <property type="protein sequence ID" value="GAH81740.1"/>
    <property type="molecule type" value="Genomic_DNA"/>
</dbReference>
<dbReference type="InterPro" id="IPR012676">
    <property type="entry name" value="TGS-like"/>
</dbReference>
<dbReference type="CDD" id="cd01666">
    <property type="entry name" value="TGS_DRG"/>
    <property type="match status" value="1"/>
</dbReference>
<dbReference type="SUPFAM" id="SSF52540">
    <property type="entry name" value="P-loop containing nucleoside triphosphate hydrolases"/>
    <property type="match status" value="1"/>
</dbReference>
<sequence length="186" mass="20833">QYSRTLLSQVRRADALLIVVDLSNAPLAQMESLIAQLAEMRISLGIETAQEEVILSQKKALIIGNKLDLKNAHANYTALQNKYGEHLPVIAISAKERDSLEELKLKVYQMLDIIRVYTKTPGQKPDFNDPIILDRGSRLGDAAAQVHKDFAAKLKYARIWGSGKHDGIMVKRDHILQDGDVIELHL</sequence>
<proteinExistence type="predicted"/>
<dbReference type="PROSITE" id="PS51880">
    <property type="entry name" value="TGS"/>
    <property type="match status" value="1"/>
</dbReference>